<evidence type="ECO:0000313" key="3">
    <source>
        <dbReference type="EMBL" id="KAF2012222.1"/>
    </source>
</evidence>
<evidence type="ECO:0000259" key="2">
    <source>
        <dbReference type="Pfam" id="PF22685"/>
    </source>
</evidence>
<feature type="domain" description="Gfo/Idh/MocA-like oxidoreductase N-terminal" evidence="1">
    <location>
        <begin position="4"/>
        <end position="130"/>
    </location>
</feature>
<feature type="domain" description="Gal80p-like C-terminal" evidence="2">
    <location>
        <begin position="137"/>
        <end position="283"/>
    </location>
</feature>
<dbReference type="OrthoDB" id="64915at2759"/>
<dbReference type="Pfam" id="PF22685">
    <property type="entry name" value="Gal80p_C-like"/>
    <property type="match status" value="1"/>
</dbReference>
<dbReference type="PANTHER" id="PTHR43708">
    <property type="entry name" value="CONSERVED EXPRESSED OXIDOREDUCTASE (EUROFUNG)"/>
    <property type="match status" value="1"/>
</dbReference>
<dbReference type="SUPFAM" id="SSF51735">
    <property type="entry name" value="NAD(P)-binding Rossmann-fold domains"/>
    <property type="match status" value="1"/>
</dbReference>
<keyword evidence="4" id="KW-1185">Reference proteome</keyword>
<dbReference type="InterPro" id="IPR000683">
    <property type="entry name" value="Gfo/Idh/MocA-like_OxRdtase_N"/>
</dbReference>
<dbReference type="PANTHER" id="PTHR43708:SF1">
    <property type="entry name" value="GALACTOSE_LACTOSE METABOLISM REGULATORY PROTEIN GAL80"/>
    <property type="match status" value="1"/>
</dbReference>
<dbReference type="GO" id="GO:0000166">
    <property type="term" value="F:nucleotide binding"/>
    <property type="evidence" value="ECO:0007669"/>
    <property type="project" value="InterPro"/>
</dbReference>
<dbReference type="InterPro" id="IPR051317">
    <property type="entry name" value="Gfo/Idh/MocA_oxidoreduct"/>
</dbReference>
<evidence type="ECO:0000259" key="1">
    <source>
        <dbReference type="Pfam" id="PF01408"/>
    </source>
</evidence>
<organism evidence="3 4">
    <name type="scientific">Aaosphaeria arxii CBS 175.79</name>
    <dbReference type="NCBI Taxonomy" id="1450172"/>
    <lineage>
        <taxon>Eukaryota</taxon>
        <taxon>Fungi</taxon>
        <taxon>Dikarya</taxon>
        <taxon>Ascomycota</taxon>
        <taxon>Pezizomycotina</taxon>
        <taxon>Dothideomycetes</taxon>
        <taxon>Pleosporomycetidae</taxon>
        <taxon>Pleosporales</taxon>
        <taxon>Pleosporales incertae sedis</taxon>
        <taxon>Aaosphaeria</taxon>
    </lineage>
</organism>
<dbReference type="InterPro" id="IPR055080">
    <property type="entry name" value="Gal80p-like_C"/>
</dbReference>
<dbReference type="EMBL" id="ML978073">
    <property type="protein sequence ID" value="KAF2012222.1"/>
    <property type="molecule type" value="Genomic_DNA"/>
</dbReference>
<evidence type="ECO:0000313" key="4">
    <source>
        <dbReference type="Proteomes" id="UP000799778"/>
    </source>
</evidence>
<dbReference type="GeneID" id="54290789"/>
<reference evidence="3" key="1">
    <citation type="journal article" date="2020" name="Stud. Mycol.">
        <title>101 Dothideomycetes genomes: a test case for predicting lifestyles and emergence of pathogens.</title>
        <authorList>
            <person name="Haridas S."/>
            <person name="Albert R."/>
            <person name="Binder M."/>
            <person name="Bloem J."/>
            <person name="Labutti K."/>
            <person name="Salamov A."/>
            <person name="Andreopoulos B."/>
            <person name="Baker S."/>
            <person name="Barry K."/>
            <person name="Bills G."/>
            <person name="Bluhm B."/>
            <person name="Cannon C."/>
            <person name="Castanera R."/>
            <person name="Culley D."/>
            <person name="Daum C."/>
            <person name="Ezra D."/>
            <person name="Gonzalez J."/>
            <person name="Henrissat B."/>
            <person name="Kuo A."/>
            <person name="Liang C."/>
            <person name="Lipzen A."/>
            <person name="Lutzoni F."/>
            <person name="Magnuson J."/>
            <person name="Mondo S."/>
            <person name="Nolan M."/>
            <person name="Ohm R."/>
            <person name="Pangilinan J."/>
            <person name="Park H.-J."/>
            <person name="Ramirez L."/>
            <person name="Alfaro M."/>
            <person name="Sun H."/>
            <person name="Tritt A."/>
            <person name="Yoshinaga Y."/>
            <person name="Zwiers L.-H."/>
            <person name="Turgeon B."/>
            <person name="Goodwin S."/>
            <person name="Spatafora J."/>
            <person name="Crous P."/>
            <person name="Grigoriev I."/>
        </authorList>
    </citation>
    <scope>NUCLEOTIDE SEQUENCE</scope>
    <source>
        <strain evidence="3">CBS 175.79</strain>
    </source>
</reference>
<dbReference type="InterPro" id="IPR036291">
    <property type="entry name" value="NAD(P)-bd_dom_sf"/>
</dbReference>
<dbReference type="Proteomes" id="UP000799778">
    <property type="component" value="Unassembled WGS sequence"/>
</dbReference>
<gene>
    <name evidence="3" type="ORF">BU24DRAFT_485640</name>
</gene>
<protein>
    <submittedName>
        <fullName evidence="3">NAD-P-binding protein</fullName>
    </submittedName>
</protein>
<name>A0A6A5XGL2_9PLEO</name>
<proteinExistence type="predicted"/>
<dbReference type="Gene3D" id="3.30.360.10">
    <property type="entry name" value="Dihydrodipicolinate Reductase, domain 2"/>
    <property type="match status" value="1"/>
</dbReference>
<dbReference type="AlphaFoldDB" id="A0A6A5XGL2"/>
<sequence>MSPIKVGIIGLSSTQSWAVWAHLPALLNNPSQYTIVALCNSSLSAAQTAIATHNLPPTTKAYASPADLAADPDVQLVVCSIRVDRHFDALAPAIKAGKDVFCEWPLEKSTARAGELAELTSSHGVKTLVGLQASQSPALNKVKELVGAGRIGKVLSSNFYATSTFFDRTGDEKTEYMNDRSVGANQLTVYAAHSLESIRWVLGPWEEFQSTLDVSYPDVEIVDAEGNHLRDIKRSSHDQVLIQGRLESGAVMSYHLRGGPAWAGKEGSKWSIYGTKGQIELKGGNSHLHLSDDDVSIEVFDHESKEVEKVVVEKDRHSSEVLYSRNVARLYESYANGKGKEHGVFSFDDAVKRHQFIDEVYAKAGVV</sequence>
<dbReference type="Pfam" id="PF01408">
    <property type="entry name" value="GFO_IDH_MocA"/>
    <property type="match status" value="1"/>
</dbReference>
<dbReference type="SUPFAM" id="SSF55347">
    <property type="entry name" value="Glyceraldehyde-3-phosphate dehydrogenase-like, C-terminal domain"/>
    <property type="match status" value="1"/>
</dbReference>
<accession>A0A6A5XGL2</accession>
<dbReference type="RefSeq" id="XP_033380561.1">
    <property type="nucleotide sequence ID" value="XM_033533392.1"/>
</dbReference>
<dbReference type="Gene3D" id="3.40.50.720">
    <property type="entry name" value="NAD(P)-binding Rossmann-like Domain"/>
    <property type="match status" value="1"/>
</dbReference>